<evidence type="ECO:0000313" key="4">
    <source>
        <dbReference type="Proteomes" id="UP001303001"/>
    </source>
</evidence>
<feature type="region of interest" description="Disordered" evidence="1">
    <location>
        <begin position="227"/>
        <end position="264"/>
    </location>
</feature>
<gene>
    <name evidence="3" type="ORF">RMN56_05445</name>
</gene>
<evidence type="ECO:0000256" key="2">
    <source>
        <dbReference type="SAM" id="Phobius"/>
    </source>
</evidence>
<feature type="region of interest" description="Disordered" evidence="1">
    <location>
        <begin position="114"/>
        <end position="197"/>
    </location>
</feature>
<feature type="compositionally biased region" description="Low complexity" evidence="1">
    <location>
        <begin position="148"/>
        <end position="169"/>
    </location>
</feature>
<organism evidence="3 4">
    <name type="scientific">Micromonospora halotolerans</name>
    <dbReference type="NCBI Taxonomy" id="709879"/>
    <lineage>
        <taxon>Bacteria</taxon>
        <taxon>Bacillati</taxon>
        <taxon>Actinomycetota</taxon>
        <taxon>Actinomycetes</taxon>
        <taxon>Micromonosporales</taxon>
        <taxon>Micromonosporaceae</taxon>
        <taxon>Micromonospora</taxon>
    </lineage>
</organism>
<name>A0ABZ0A2D8_9ACTN</name>
<evidence type="ECO:0000313" key="3">
    <source>
        <dbReference type="EMBL" id="WNM40791.1"/>
    </source>
</evidence>
<feature type="compositionally biased region" description="Pro residues" evidence="1">
    <location>
        <begin position="170"/>
        <end position="180"/>
    </location>
</feature>
<accession>A0ABZ0A2D8</accession>
<protein>
    <recommendedName>
        <fullName evidence="5">Serine/threonine protein kinase</fullName>
    </recommendedName>
</protein>
<keyword evidence="2" id="KW-0472">Membrane</keyword>
<evidence type="ECO:0008006" key="5">
    <source>
        <dbReference type="Google" id="ProtNLM"/>
    </source>
</evidence>
<sequence length="421" mass="44976">MQPVGPYRFTEALGVCQVGTAWWAIDGQDRLVTVAVLEGAAAADPPWREAFANAANAMALTSGGQRYVNADFAAAKPWVAYPSEEGMGAQRLFQTLGMDLHPAESETQVLIPESGAVGGPPQPVSGVPTSGTPSPTSGAPLPWAMHAAVPHQVSSPPQQVSPAPQQVSPAPQPVSAPPQDPFTAPVRRITPSEPRPRRTGLWIGIAALVLVVVAGVGGVVVWFGPDDPGTPKTEGTTSPALQPEQKTPPQSPGLEPPSAGDWPKEWPKFTPGDSVRTFSDLDGLGFALKVPGEWDCTPAGRAQGFVKYTCGVSNDKQQIGGELIVRECPVPCDVRRQTAMRQEEEAWGLQWMRGGQFVSYADSSKLQLDGERRYGLVLVAYWRGGNSGQIDRQVVFRMTSPIDGAGRLRRVANHLRDTLIF</sequence>
<reference evidence="3 4" key="1">
    <citation type="submission" date="2023-09" db="EMBL/GenBank/DDBJ databases">
        <title>Micromonospora halotolerans DSM 45598 genome sequence.</title>
        <authorList>
            <person name="Mo P."/>
        </authorList>
    </citation>
    <scope>NUCLEOTIDE SEQUENCE [LARGE SCALE GENOMIC DNA]</scope>
    <source>
        <strain evidence="3 4">DSM 45598</strain>
    </source>
</reference>
<proteinExistence type="predicted"/>
<keyword evidence="2" id="KW-1133">Transmembrane helix</keyword>
<keyword evidence="4" id="KW-1185">Reference proteome</keyword>
<keyword evidence="2" id="KW-0812">Transmembrane</keyword>
<evidence type="ECO:0000256" key="1">
    <source>
        <dbReference type="SAM" id="MobiDB-lite"/>
    </source>
</evidence>
<feature type="transmembrane region" description="Helical" evidence="2">
    <location>
        <begin position="201"/>
        <end position="223"/>
    </location>
</feature>
<feature type="compositionally biased region" description="Polar residues" evidence="1">
    <location>
        <begin position="233"/>
        <end position="248"/>
    </location>
</feature>
<dbReference type="EMBL" id="CP134876">
    <property type="protein sequence ID" value="WNM40791.1"/>
    <property type="molecule type" value="Genomic_DNA"/>
</dbReference>
<dbReference type="RefSeq" id="WP_313722734.1">
    <property type="nucleotide sequence ID" value="NZ_CP134876.1"/>
</dbReference>
<dbReference type="Proteomes" id="UP001303001">
    <property type="component" value="Chromosome"/>
</dbReference>